<name>A1AZ87_PARDP</name>
<dbReference type="HOGENOM" id="CLU_016047_3_1_5"/>
<evidence type="ECO:0000313" key="11">
    <source>
        <dbReference type="Proteomes" id="UP000000361"/>
    </source>
</evidence>
<dbReference type="STRING" id="318586.Pden_0469"/>
<keyword evidence="11" id="KW-1185">Reference proteome</keyword>
<keyword evidence="7 8" id="KW-0472">Membrane</keyword>
<organism evidence="10 11">
    <name type="scientific">Paracoccus denitrificans (strain Pd 1222)</name>
    <dbReference type="NCBI Taxonomy" id="318586"/>
    <lineage>
        <taxon>Bacteria</taxon>
        <taxon>Pseudomonadati</taxon>
        <taxon>Pseudomonadota</taxon>
        <taxon>Alphaproteobacteria</taxon>
        <taxon>Rhodobacterales</taxon>
        <taxon>Paracoccaceae</taxon>
        <taxon>Paracoccus</taxon>
    </lineage>
</organism>
<accession>A1AZ87</accession>
<feature type="transmembrane region" description="Helical" evidence="8">
    <location>
        <begin position="136"/>
        <end position="156"/>
    </location>
</feature>
<feature type="transmembrane region" description="Helical" evidence="8">
    <location>
        <begin position="100"/>
        <end position="124"/>
    </location>
</feature>
<comment type="similarity">
    <text evidence="8">Belongs to the binding-protein-dependent transport system permease family.</text>
</comment>
<feature type="transmembrane region" description="Helical" evidence="8">
    <location>
        <begin position="65"/>
        <end position="88"/>
    </location>
</feature>
<keyword evidence="3" id="KW-1003">Cell membrane</keyword>
<protein>
    <submittedName>
        <fullName evidence="10">Binding-protein-dependent transport systems inner membrane component</fullName>
    </submittedName>
</protein>
<dbReference type="GeneID" id="93451695"/>
<gene>
    <name evidence="10" type="ordered locus">Pden_0469</name>
</gene>
<reference evidence="11" key="1">
    <citation type="submission" date="2006-12" db="EMBL/GenBank/DDBJ databases">
        <title>Complete sequence of chromosome 1 of Paracoccus denitrificans PD1222.</title>
        <authorList>
            <person name="Copeland A."/>
            <person name="Lucas S."/>
            <person name="Lapidus A."/>
            <person name="Barry K."/>
            <person name="Detter J.C."/>
            <person name="Glavina del Rio T."/>
            <person name="Hammon N."/>
            <person name="Israni S."/>
            <person name="Dalin E."/>
            <person name="Tice H."/>
            <person name="Pitluck S."/>
            <person name="Munk A.C."/>
            <person name="Brettin T."/>
            <person name="Bruce D."/>
            <person name="Han C."/>
            <person name="Tapia R."/>
            <person name="Gilna P."/>
            <person name="Schmutz J."/>
            <person name="Larimer F."/>
            <person name="Land M."/>
            <person name="Hauser L."/>
            <person name="Kyrpides N."/>
            <person name="Lykidis A."/>
            <person name="Spiro S."/>
            <person name="Richardson D.J."/>
            <person name="Moir J.W.B."/>
            <person name="Ferguson S.J."/>
            <person name="van Spanning R.J.M."/>
            <person name="Richardson P."/>
        </authorList>
    </citation>
    <scope>NUCLEOTIDE SEQUENCE [LARGE SCALE GENOMIC DNA]</scope>
    <source>
        <strain evidence="11">Pd 1222</strain>
    </source>
</reference>
<dbReference type="eggNOG" id="COG1177">
    <property type="taxonomic scope" value="Bacteria"/>
</dbReference>
<evidence type="ECO:0000256" key="6">
    <source>
        <dbReference type="ARBA" id="ARBA00022989"/>
    </source>
</evidence>
<keyword evidence="2 8" id="KW-0813">Transport</keyword>
<evidence type="ECO:0000256" key="5">
    <source>
        <dbReference type="ARBA" id="ARBA00022692"/>
    </source>
</evidence>
<evidence type="ECO:0000259" key="9">
    <source>
        <dbReference type="PROSITE" id="PS50928"/>
    </source>
</evidence>
<evidence type="ECO:0000256" key="8">
    <source>
        <dbReference type="RuleBase" id="RU363032"/>
    </source>
</evidence>
<dbReference type="OrthoDB" id="9815533at2"/>
<dbReference type="PROSITE" id="PS50928">
    <property type="entry name" value="ABC_TM1"/>
    <property type="match status" value="1"/>
</dbReference>
<keyword evidence="4" id="KW-0997">Cell inner membrane</keyword>
<dbReference type="CDD" id="cd06261">
    <property type="entry name" value="TM_PBP2"/>
    <property type="match status" value="1"/>
</dbReference>
<dbReference type="Pfam" id="PF00528">
    <property type="entry name" value="BPD_transp_1"/>
    <property type="match status" value="1"/>
</dbReference>
<evidence type="ECO:0000256" key="3">
    <source>
        <dbReference type="ARBA" id="ARBA00022475"/>
    </source>
</evidence>
<feature type="transmembrane region" description="Helical" evidence="8">
    <location>
        <begin position="177"/>
        <end position="198"/>
    </location>
</feature>
<dbReference type="PANTHER" id="PTHR43357:SF4">
    <property type="entry name" value="INNER MEMBRANE ABC TRANSPORTER PERMEASE PROTEIN YDCV"/>
    <property type="match status" value="1"/>
</dbReference>
<evidence type="ECO:0000313" key="10">
    <source>
        <dbReference type="EMBL" id="ABL68581.1"/>
    </source>
</evidence>
<keyword evidence="6 8" id="KW-1133">Transmembrane helix</keyword>
<feature type="transmembrane region" description="Helical" evidence="8">
    <location>
        <begin position="9"/>
        <end position="34"/>
    </location>
</feature>
<dbReference type="InterPro" id="IPR000515">
    <property type="entry name" value="MetI-like"/>
</dbReference>
<dbReference type="GO" id="GO:0055085">
    <property type="term" value="P:transmembrane transport"/>
    <property type="evidence" value="ECO:0007669"/>
    <property type="project" value="InterPro"/>
</dbReference>
<dbReference type="AlphaFoldDB" id="A1AZ87"/>
<dbReference type="KEGG" id="pde:Pden_0469"/>
<dbReference type="RefSeq" id="WP_011746814.1">
    <property type="nucleotide sequence ID" value="NC_008686.1"/>
</dbReference>
<keyword evidence="5 8" id="KW-0812">Transmembrane</keyword>
<feature type="domain" description="ABC transmembrane type-1" evidence="9">
    <location>
        <begin position="65"/>
        <end position="254"/>
    </location>
</feature>
<dbReference type="Gene3D" id="1.10.3720.10">
    <property type="entry name" value="MetI-like"/>
    <property type="match status" value="1"/>
</dbReference>
<dbReference type="EMBL" id="CP000489">
    <property type="protein sequence ID" value="ABL68581.1"/>
    <property type="molecule type" value="Genomic_DNA"/>
</dbReference>
<dbReference type="PANTHER" id="PTHR43357">
    <property type="entry name" value="INNER MEMBRANE ABC TRANSPORTER PERMEASE PROTEIN YDCV"/>
    <property type="match status" value="1"/>
</dbReference>
<evidence type="ECO:0000256" key="1">
    <source>
        <dbReference type="ARBA" id="ARBA00004429"/>
    </source>
</evidence>
<evidence type="ECO:0000256" key="4">
    <source>
        <dbReference type="ARBA" id="ARBA00022519"/>
    </source>
</evidence>
<evidence type="ECO:0000256" key="7">
    <source>
        <dbReference type="ARBA" id="ARBA00023136"/>
    </source>
</evidence>
<sequence length="261" mass="27444">MRVSGLSSIVLAALCILLIGFLLAPLAIILVLSFTADTYFVFPPSGWSLKWYAEVMASAEWRRSFVNSMLIATATALLATVFGTMAALGLWKLRSPLKGVIYATLLAPSMVPIVITAVALFAAFSRVGLVNTYSGIIIGHTLLALPFVILSVGAALQSYNPNLGRAAASLGGSPLRVFLGVMMPVIAPGLITGALLAFSTSFDEVVLALFLASPGQRTVPRQIYAGIGESITPAVAAAAALVILMATILMLLIVYRSRTRT</sequence>
<dbReference type="InterPro" id="IPR035906">
    <property type="entry name" value="MetI-like_sf"/>
</dbReference>
<dbReference type="GO" id="GO:0005886">
    <property type="term" value="C:plasma membrane"/>
    <property type="evidence" value="ECO:0007669"/>
    <property type="project" value="UniProtKB-SubCell"/>
</dbReference>
<dbReference type="SUPFAM" id="SSF161098">
    <property type="entry name" value="MetI-like"/>
    <property type="match status" value="1"/>
</dbReference>
<comment type="subcellular location">
    <subcellularLocation>
        <location evidence="1">Cell inner membrane</location>
        <topology evidence="1">Multi-pass membrane protein</topology>
    </subcellularLocation>
    <subcellularLocation>
        <location evidence="8">Cell membrane</location>
        <topology evidence="8">Multi-pass membrane protein</topology>
    </subcellularLocation>
</comment>
<dbReference type="EnsemblBacteria" id="ABL68581">
    <property type="protein sequence ID" value="ABL68581"/>
    <property type="gene ID" value="Pden_0469"/>
</dbReference>
<proteinExistence type="inferred from homology"/>
<feature type="transmembrane region" description="Helical" evidence="8">
    <location>
        <begin position="234"/>
        <end position="255"/>
    </location>
</feature>
<evidence type="ECO:0000256" key="2">
    <source>
        <dbReference type="ARBA" id="ARBA00022448"/>
    </source>
</evidence>
<dbReference type="Proteomes" id="UP000000361">
    <property type="component" value="Chromosome 1"/>
</dbReference>